<name>A0A8H5ISL0_9HYPO</name>
<protein>
    <submittedName>
        <fullName evidence="1">Uncharacterized protein</fullName>
    </submittedName>
</protein>
<sequence>MSAEPTSLGDAIIADPTHNDEKAMVASIANLARGSTGTAHPANTNALTVCFGTVQEVFTQNITLEKLFEGFDCTKKAPDRSYFDWFAEHFTYVFTQGGGQLVRFLASICVVAGMDRFNLVNMILANLRLAANQVPEPNQLNVLPVVQGNLQPLNAGAPEASIDHQRLSASKKLMLGAAAYFATTFINKELEAGLQSLSDTIKNYIKKGTSQMSIITVINGTRFPFQVTDSAAYKGDIVTTFSRLEGRESVQEGSFVNIGIFSSDSTVLTGSASAITLTSIASSASAQDKFIIAAATPITGRRTTLISINNPNQTAYALADLNDTQGEGVTHAEGDGNGFHLWADVEQNAHKGYCHVRVLITER</sequence>
<accession>A0A8H5ISL0</accession>
<dbReference type="AlphaFoldDB" id="A0A8H5ISL0"/>
<organism evidence="1 2">
    <name type="scientific">Fusarium phyllophilum</name>
    <dbReference type="NCBI Taxonomy" id="47803"/>
    <lineage>
        <taxon>Eukaryota</taxon>
        <taxon>Fungi</taxon>
        <taxon>Dikarya</taxon>
        <taxon>Ascomycota</taxon>
        <taxon>Pezizomycotina</taxon>
        <taxon>Sordariomycetes</taxon>
        <taxon>Hypocreomycetidae</taxon>
        <taxon>Hypocreales</taxon>
        <taxon>Nectriaceae</taxon>
        <taxon>Fusarium</taxon>
        <taxon>Fusarium fujikuroi species complex</taxon>
    </lineage>
</organism>
<keyword evidence="2" id="KW-1185">Reference proteome</keyword>
<evidence type="ECO:0000313" key="1">
    <source>
        <dbReference type="EMBL" id="KAF5542344.1"/>
    </source>
</evidence>
<comment type="caution">
    <text evidence="1">The sequence shown here is derived from an EMBL/GenBank/DDBJ whole genome shotgun (WGS) entry which is preliminary data.</text>
</comment>
<proteinExistence type="predicted"/>
<gene>
    <name evidence="1" type="ORF">FPHYL_11528</name>
</gene>
<dbReference type="Proteomes" id="UP000582016">
    <property type="component" value="Unassembled WGS sequence"/>
</dbReference>
<evidence type="ECO:0000313" key="2">
    <source>
        <dbReference type="Proteomes" id="UP000582016"/>
    </source>
</evidence>
<dbReference type="EMBL" id="JAAOAQ010000541">
    <property type="protein sequence ID" value="KAF5542344.1"/>
    <property type="molecule type" value="Genomic_DNA"/>
</dbReference>
<dbReference type="OrthoDB" id="10462867at2759"/>
<reference evidence="1 2" key="1">
    <citation type="submission" date="2020-05" db="EMBL/GenBank/DDBJ databases">
        <title>Identification and distribution of gene clusters putatively required for synthesis of sphingolipid metabolism inhibitors in phylogenetically diverse species of the filamentous fungus Fusarium.</title>
        <authorList>
            <person name="Kim H.-S."/>
            <person name="Busman M."/>
            <person name="Brown D.W."/>
            <person name="Divon H."/>
            <person name="Uhlig S."/>
            <person name="Proctor R.H."/>
        </authorList>
    </citation>
    <scope>NUCLEOTIDE SEQUENCE [LARGE SCALE GENOMIC DNA]</scope>
    <source>
        <strain evidence="1 2">NRRL 13617</strain>
    </source>
</reference>